<dbReference type="InterPro" id="IPR050979">
    <property type="entry name" value="LD-transpeptidase"/>
</dbReference>
<keyword evidence="4" id="KW-0808">Transferase</keyword>
<comment type="similarity">
    <text evidence="2">Belongs to the YkuD family.</text>
</comment>
<keyword evidence="8 9" id="KW-0961">Cell wall biogenesis/degradation</keyword>
<feature type="domain" description="L,D-TPase catalytic" evidence="10">
    <location>
        <begin position="71"/>
        <end position="196"/>
    </location>
</feature>
<gene>
    <name evidence="11" type="ORF">BH720_21710</name>
</gene>
<keyword evidence="6 9" id="KW-0133">Cell shape</keyword>
<accession>A0A1E5QEQ8</accession>
<dbReference type="GO" id="GO:0016757">
    <property type="term" value="F:glycosyltransferase activity"/>
    <property type="evidence" value="ECO:0007669"/>
    <property type="project" value="UniProtKB-KW"/>
</dbReference>
<dbReference type="PROSITE" id="PS52029">
    <property type="entry name" value="LD_TPASE"/>
    <property type="match status" value="1"/>
</dbReference>
<sequence length="197" mass="21741">MEKQPLHGQRQKLSLLTSLVSIATLLGSLQVSAIASTPTVTLNESLFAVEEPQLPPIGEPASFLPSVTEQLRLVIKLGERRVRVYQGEQLKTTYPIAVGKPGWETPVGSYTVMQMVENPYWEHPWTGEVFKPGPDNPLGSHWIGFWTDGNNYIGFHGTPNEDSVGQPASHGCIRMYNQDILALFSMVEMGTPVIVEP</sequence>
<dbReference type="Gene3D" id="2.40.440.10">
    <property type="entry name" value="L,D-transpeptidase catalytic domain-like"/>
    <property type="match status" value="1"/>
</dbReference>
<organism evidence="11">
    <name type="scientific">Desertifilum tharense IPPAS B-1220</name>
    <dbReference type="NCBI Taxonomy" id="1781255"/>
    <lineage>
        <taxon>Bacteria</taxon>
        <taxon>Bacillati</taxon>
        <taxon>Cyanobacteriota</taxon>
        <taxon>Cyanophyceae</taxon>
        <taxon>Desertifilales</taxon>
        <taxon>Desertifilaceae</taxon>
        <taxon>Desertifilum</taxon>
    </lineage>
</organism>
<evidence type="ECO:0000256" key="8">
    <source>
        <dbReference type="ARBA" id="ARBA00023316"/>
    </source>
</evidence>
<evidence type="ECO:0000259" key="10">
    <source>
        <dbReference type="PROSITE" id="PS52029"/>
    </source>
</evidence>
<evidence type="ECO:0000256" key="6">
    <source>
        <dbReference type="ARBA" id="ARBA00022960"/>
    </source>
</evidence>
<dbReference type="SUPFAM" id="SSF141523">
    <property type="entry name" value="L,D-transpeptidase catalytic domain-like"/>
    <property type="match status" value="1"/>
</dbReference>
<dbReference type="Pfam" id="PF03734">
    <property type="entry name" value="YkuD"/>
    <property type="match status" value="1"/>
</dbReference>
<proteinExistence type="inferred from homology"/>
<evidence type="ECO:0000256" key="2">
    <source>
        <dbReference type="ARBA" id="ARBA00005992"/>
    </source>
</evidence>
<dbReference type="GO" id="GO:0071555">
    <property type="term" value="P:cell wall organization"/>
    <property type="evidence" value="ECO:0007669"/>
    <property type="project" value="UniProtKB-UniRule"/>
</dbReference>
<evidence type="ECO:0000256" key="4">
    <source>
        <dbReference type="ARBA" id="ARBA00022679"/>
    </source>
</evidence>
<dbReference type="GO" id="GO:0005576">
    <property type="term" value="C:extracellular region"/>
    <property type="evidence" value="ECO:0007669"/>
    <property type="project" value="TreeGrafter"/>
</dbReference>
<feature type="active site" description="Proton donor/acceptor" evidence="9">
    <location>
        <position position="156"/>
    </location>
</feature>
<comment type="caution">
    <text evidence="11">The sequence shown here is derived from an EMBL/GenBank/DDBJ whole genome shotgun (WGS) entry which is preliminary data.</text>
</comment>
<dbReference type="RefSeq" id="WP_069969303.1">
    <property type="nucleotide sequence ID" value="NZ_CM124774.1"/>
</dbReference>
<protein>
    <recommendedName>
        <fullName evidence="10">L,D-TPase catalytic domain-containing protein</fullName>
    </recommendedName>
</protein>
<name>A0A1E5QEQ8_9CYAN</name>
<dbReference type="InterPro" id="IPR005490">
    <property type="entry name" value="LD_TPept_cat_dom"/>
</dbReference>
<feature type="active site" description="Nucleophile" evidence="9">
    <location>
        <position position="172"/>
    </location>
</feature>
<evidence type="ECO:0000256" key="5">
    <source>
        <dbReference type="ARBA" id="ARBA00022801"/>
    </source>
</evidence>
<dbReference type="InterPro" id="IPR038063">
    <property type="entry name" value="Transpep_catalytic_dom"/>
</dbReference>
<dbReference type="PANTHER" id="PTHR30582">
    <property type="entry name" value="L,D-TRANSPEPTIDASE"/>
    <property type="match status" value="1"/>
</dbReference>
<dbReference type="CDD" id="cd16913">
    <property type="entry name" value="YkuD_like"/>
    <property type="match status" value="1"/>
</dbReference>
<reference evidence="11" key="1">
    <citation type="submission" date="2016-09" db="EMBL/GenBank/DDBJ databases">
        <title>Draft genome of thermotolerant cyanobacterium Desertifilum sp. strain IPPAS B-1220.</title>
        <authorList>
            <person name="Sinetova M.A."/>
            <person name="Bolakhan K."/>
            <person name="Zayadan B.K."/>
            <person name="Mironov K.S."/>
            <person name="Ustinova V."/>
            <person name="Kupriyanova E.V."/>
            <person name="Sidorov R.A."/>
            <person name="Skrypnik A.N."/>
            <person name="Gogoleva N.E."/>
            <person name="Gogolev Y.V."/>
            <person name="Los D.A."/>
        </authorList>
    </citation>
    <scope>NUCLEOTIDE SEQUENCE [LARGE SCALE GENOMIC DNA]</scope>
    <source>
        <strain evidence="11">IPPAS B-1220</strain>
    </source>
</reference>
<comment type="pathway">
    <text evidence="1 9">Cell wall biogenesis; peptidoglycan biosynthesis.</text>
</comment>
<dbReference type="OrthoDB" id="9787225at2"/>
<evidence type="ECO:0000256" key="7">
    <source>
        <dbReference type="ARBA" id="ARBA00022984"/>
    </source>
</evidence>
<keyword evidence="7 9" id="KW-0573">Peptidoglycan synthesis</keyword>
<evidence type="ECO:0000256" key="1">
    <source>
        <dbReference type="ARBA" id="ARBA00004752"/>
    </source>
</evidence>
<dbReference type="PANTHER" id="PTHR30582:SF24">
    <property type="entry name" value="L,D-TRANSPEPTIDASE ERFK_SRFK-RELATED"/>
    <property type="match status" value="1"/>
</dbReference>
<dbReference type="AlphaFoldDB" id="A0A1E5QEQ8"/>
<dbReference type="GO" id="GO:0071972">
    <property type="term" value="F:peptidoglycan L,D-transpeptidase activity"/>
    <property type="evidence" value="ECO:0007669"/>
    <property type="project" value="TreeGrafter"/>
</dbReference>
<evidence type="ECO:0000256" key="9">
    <source>
        <dbReference type="PROSITE-ProRule" id="PRU01373"/>
    </source>
</evidence>
<dbReference type="STRING" id="1781255.BH720_21710"/>
<dbReference type="GO" id="GO:0008360">
    <property type="term" value="P:regulation of cell shape"/>
    <property type="evidence" value="ECO:0007669"/>
    <property type="project" value="UniProtKB-UniRule"/>
</dbReference>
<dbReference type="EMBL" id="MJGC01000099">
    <property type="protein sequence ID" value="OEJ73162.1"/>
    <property type="molecule type" value="Genomic_DNA"/>
</dbReference>
<evidence type="ECO:0000313" key="11">
    <source>
        <dbReference type="EMBL" id="OEJ73162.1"/>
    </source>
</evidence>
<keyword evidence="3" id="KW-0328">Glycosyltransferase</keyword>
<dbReference type="UniPathway" id="UPA00219"/>
<dbReference type="GO" id="GO:0018104">
    <property type="term" value="P:peptidoglycan-protein cross-linking"/>
    <property type="evidence" value="ECO:0007669"/>
    <property type="project" value="TreeGrafter"/>
</dbReference>
<keyword evidence="5" id="KW-0378">Hydrolase</keyword>
<evidence type="ECO:0000256" key="3">
    <source>
        <dbReference type="ARBA" id="ARBA00022676"/>
    </source>
</evidence>